<organism evidence="1 2">
    <name type="scientific">Daphnia magna</name>
    <dbReference type="NCBI Taxonomy" id="35525"/>
    <lineage>
        <taxon>Eukaryota</taxon>
        <taxon>Metazoa</taxon>
        <taxon>Ecdysozoa</taxon>
        <taxon>Arthropoda</taxon>
        <taxon>Crustacea</taxon>
        <taxon>Branchiopoda</taxon>
        <taxon>Diplostraca</taxon>
        <taxon>Cladocera</taxon>
        <taxon>Anomopoda</taxon>
        <taxon>Daphniidae</taxon>
        <taxon>Daphnia</taxon>
    </lineage>
</organism>
<reference evidence="1 2" key="1">
    <citation type="journal article" date="2023" name="Nucleic Acids Res.">
        <title>The hologenome of Daphnia magna reveals possible DNA methylation and microbiome-mediated evolution of the host genome.</title>
        <authorList>
            <person name="Chaturvedi A."/>
            <person name="Li X."/>
            <person name="Dhandapani V."/>
            <person name="Marshall H."/>
            <person name="Kissane S."/>
            <person name="Cuenca-Cambronero M."/>
            <person name="Asole G."/>
            <person name="Calvet F."/>
            <person name="Ruiz-Romero M."/>
            <person name="Marangio P."/>
            <person name="Guigo R."/>
            <person name="Rago D."/>
            <person name="Mirbahai L."/>
            <person name="Eastwood N."/>
            <person name="Colbourne J.K."/>
            <person name="Zhou J."/>
            <person name="Mallon E."/>
            <person name="Orsini L."/>
        </authorList>
    </citation>
    <scope>NUCLEOTIDE SEQUENCE [LARGE SCALE GENOMIC DNA]</scope>
    <source>
        <strain evidence="1">LRV0_1</strain>
    </source>
</reference>
<keyword evidence="2" id="KW-1185">Reference proteome</keyword>
<protein>
    <submittedName>
        <fullName evidence="1">Uncharacterized protein</fullName>
    </submittedName>
</protein>
<proteinExistence type="predicted"/>
<evidence type="ECO:0000313" key="1">
    <source>
        <dbReference type="EMBL" id="KAK4037538.1"/>
    </source>
</evidence>
<accession>A0ABR0B772</accession>
<name>A0ABR0B772_9CRUS</name>
<sequence length="63" mass="7049">MSPLLVDFREGRVSAPAIGLQHIEALLLNHTTRSHINASCKVTHLLLVLLLSHLLWNFKILAI</sequence>
<evidence type="ECO:0000313" key="2">
    <source>
        <dbReference type="Proteomes" id="UP001234178"/>
    </source>
</evidence>
<dbReference type="Proteomes" id="UP001234178">
    <property type="component" value="Unassembled WGS sequence"/>
</dbReference>
<gene>
    <name evidence="1" type="ORF">OUZ56_029570</name>
</gene>
<comment type="caution">
    <text evidence="1">The sequence shown here is derived from an EMBL/GenBank/DDBJ whole genome shotgun (WGS) entry which is preliminary data.</text>
</comment>
<dbReference type="EMBL" id="JAOYFB010000040">
    <property type="protein sequence ID" value="KAK4037538.1"/>
    <property type="molecule type" value="Genomic_DNA"/>
</dbReference>